<name>A0AAU8GVK2_9VIRU</name>
<keyword evidence="1" id="KW-0175">Coiled coil</keyword>
<sequence length="943" mass="107667">MTLRTQASLGKGLKEVEKDDFNLNNLFLATITKVNYKYQTVELRTKYTYAGRNIGSNGEFSAPFPKSFIGRTPEGALFGDNNIIVPGSIALVGFLEGDAGQPFIINVYGYPNDNKMLTPNPLESGDINNREIYKYGSMIHQIKPSLTYSYLDGEGTSIKSFNGKSFISITSQEDERPLATDFYTGTEYEDLYTSYYGDGSEVEPRNQIAPNMLLKHRGEYTHDGEEDNHITTLHLTEKGAVRVSVMNTETQERTTQEMDENGNYRVIYQGDELILDEAQVWIEYGINKDTKSFYIKNEKQEFEFTDEGVLINGTPLIDNLDESLQEAFEKLKRIQKDLEDINNLLEGAGKENLEELIRTAKDSIEASGQASRDVEKLRGDISTVSQRVEGNIKKLDDYMKTMDDFVKDTNDFITEYTGSLDNVKRDVTTISNNENKYRHTTFRDIKIHADLPFKFQGYNEAISQNNATYYFPQGIARDDDYFYIVTRAPETGKMSLIVVWNANTFEYVTKFYAGNSGGEGIHVEKEGDKRYAYIKTSSNKLGKFDVTTLNSSIDGNTLQPLVEFDINMFMNFFRTKEGWAIEANNQTKGIYLQRDTLVFYNHDFSKRLGYLWIPPSNSTLWSNDLLGSISNYSAKKQGMSMVNNTLIQTLGGNWLPTRDKELHTYHLQGVQEISPSGQIMNDYTYSPQELKTYLESKGKVVNMIEHEGAFTYNNRLYSVIVYAGRTTTQANTGGVLIVEYKPKEKDYTFNEIGIPFSAPTANYNPYKTNIDNKLVNEYTGEEIPDIKTLAKYMIDTFQDKIVFYTSKIVGFKDFNGNEYKTGIKIELENLNNATFQLREVGLNEESFYVISYTRSSDTFSLYPRNKDVAYSNEDLLNLSYKVEGYFVDSINSPEGVSSSGWVKTRYYGTNGRIEYSPIDSYDTYINIRNNNQWQGWKKITTVE</sequence>
<evidence type="ECO:0000313" key="2">
    <source>
        <dbReference type="EMBL" id="XCH45121.1"/>
    </source>
</evidence>
<protein>
    <submittedName>
        <fullName evidence="2">Glycerophosphoryl diester phosphodiesterase</fullName>
    </submittedName>
</protein>
<proteinExistence type="predicted"/>
<accession>A0AAU8GVK2</accession>
<evidence type="ECO:0000256" key="1">
    <source>
        <dbReference type="SAM" id="Coils"/>
    </source>
</evidence>
<feature type="coiled-coil region" evidence="1">
    <location>
        <begin position="317"/>
        <end position="351"/>
    </location>
</feature>
<organism evidence="2">
    <name type="scientific">Mammaliicoccus phage MSShimriz1</name>
    <dbReference type="NCBI Taxonomy" id="3230127"/>
    <lineage>
        <taxon>Viruses</taxon>
    </lineage>
</organism>
<reference evidence="2" key="1">
    <citation type="submission" date="2024-06" db="EMBL/GenBank/DDBJ databases">
        <authorList>
            <person name="Ashkenazi R."/>
            <person name="Lipszyc R.R."/>
            <person name="Braunstein R."/>
            <person name="Yerushalmy O."/>
            <person name="Alkalay-Oren S."/>
            <person name="Coppenhagn-Glazer S."/>
            <person name="Hazan R."/>
        </authorList>
    </citation>
    <scope>NUCLEOTIDE SEQUENCE</scope>
</reference>
<dbReference type="EMBL" id="PP931174">
    <property type="protein sequence ID" value="XCH45121.1"/>
    <property type="molecule type" value="Genomic_DNA"/>
</dbReference>